<reference evidence="2" key="1">
    <citation type="submission" date="2013-09" db="EMBL/GenBank/DDBJ databases">
        <title>The Genome Sequence of Anopheles culicifacies species A.</title>
        <authorList>
            <consortium name="The Broad Institute Genomics Platform"/>
            <person name="Neafsey D.E."/>
            <person name="Besansky N."/>
            <person name="Howell P."/>
            <person name="Walton C."/>
            <person name="Young S.K."/>
            <person name="Zeng Q."/>
            <person name="Gargeya S."/>
            <person name="Fitzgerald M."/>
            <person name="Haas B."/>
            <person name="Abouelleil A."/>
            <person name="Allen A.W."/>
            <person name="Alvarado L."/>
            <person name="Arachchi H.M."/>
            <person name="Berlin A.M."/>
            <person name="Chapman S.B."/>
            <person name="Gainer-Dewar J."/>
            <person name="Goldberg J."/>
            <person name="Griggs A."/>
            <person name="Gujja S."/>
            <person name="Hansen M."/>
            <person name="Howarth C."/>
            <person name="Imamovic A."/>
            <person name="Ireland A."/>
            <person name="Larimer J."/>
            <person name="McCowan C."/>
            <person name="Murphy C."/>
            <person name="Pearson M."/>
            <person name="Poon T.W."/>
            <person name="Priest M."/>
            <person name="Roberts A."/>
            <person name="Saif S."/>
            <person name="Shea T."/>
            <person name="Sisk P."/>
            <person name="Sykes S."/>
            <person name="Wortman J."/>
            <person name="Nusbaum C."/>
            <person name="Birren B."/>
        </authorList>
    </citation>
    <scope>NUCLEOTIDE SEQUENCE [LARGE SCALE GENOMIC DNA]</scope>
    <source>
        <strain evidence="2">A-37</strain>
    </source>
</reference>
<dbReference type="VEuPathDB" id="VectorBase:ACUA023962"/>
<sequence>MHCIPKYSGVDVLQFRSVWSSGVGSGVLSKSVFKTRSRSGFVNTPEFSGVDQSTQVWMELRSRIRSSIGVGVGFQNVESEWSRESTPEFPSLDQSLEDDIHNILLCILSGSVAEEIAAPVFERTGPWFEYHSGAVPPYAGLGLVRNGSPRPLE</sequence>
<evidence type="ECO:0000313" key="2">
    <source>
        <dbReference type="Proteomes" id="UP000075883"/>
    </source>
</evidence>
<evidence type="ECO:0000313" key="1">
    <source>
        <dbReference type="EnsemblMetazoa" id="ACUA023962-PA"/>
    </source>
</evidence>
<organism evidence="1 2">
    <name type="scientific">Anopheles culicifacies</name>
    <dbReference type="NCBI Taxonomy" id="139723"/>
    <lineage>
        <taxon>Eukaryota</taxon>
        <taxon>Metazoa</taxon>
        <taxon>Ecdysozoa</taxon>
        <taxon>Arthropoda</taxon>
        <taxon>Hexapoda</taxon>
        <taxon>Insecta</taxon>
        <taxon>Pterygota</taxon>
        <taxon>Neoptera</taxon>
        <taxon>Endopterygota</taxon>
        <taxon>Diptera</taxon>
        <taxon>Nematocera</taxon>
        <taxon>Culicoidea</taxon>
        <taxon>Culicidae</taxon>
        <taxon>Anophelinae</taxon>
        <taxon>Anopheles</taxon>
        <taxon>culicifacies species complex</taxon>
    </lineage>
</organism>
<dbReference type="EnsemblMetazoa" id="ACUA023962-RA">
    <property type="protein sequence ID" value="ACUA023962-PA"/>
    <property type="gene ID" value="ACUA023962"/>
</dbReference>
<dbReference type="Proteomes" id="UP000075883">
    <property type="component" value="Unassembled WGS sequence"/>
</dbReference>
<dbReference type="AlphaFoldDB" id="A0A182MQN7"/>
<dbReference type="EMBL" id="AXCM01017991">
    <property type="status" value="NOT_ANNOTATED_CDS"/>
    <property type="molecule type" value="Genomic_DNA"/>
</dbReference>
<protein>
    <submittedName>
        <fullName evidence="1">Uncharacterized protein</fullName>
    </submittedName>
</protein>
<accession>A0A182MQN7</accession>
<reference evidence="1" key="2">
    <citation type="submission" date="2020-05" db="UniProtKB">
        <authorList>
            <consortium name="EnsemblMetazoa"/>
        </authorList>
    </citation>
    <scope>IDENTIFICATION</scope>
    <source>
        <strain evidence="1">A-37</strain>
    </source>
</reference>
<keyword evidence="2" id="KW-1185">Reference proteome</keyword>
<proteinExistence type="predicted"/>
<name>A0A182MQN7_9DIPT</name>